<gene>
    <name evidence="1" type="ORF">KPL81_05465</name>
</gene>
<organism evidence="1 2">
    <name type="scientific">Billgrantia antri</name>
    <dbReference type="NCBI Taxonomy" id="2846777"/>
    <lineage>
        <taxon>Bacteria</taxon>
        <taxon>Pseudomonadati</taxon>
        <taxon>Pseudomonadota</taxon>
        <taxon>Gammaproteobacteria</taxon>
        <taxon>Oceanospirillales</taxon>
        <taxon>Halomonadaceae</taxon>
        <taxon>Billgrantia</taxon>
    </lineage>
</organism>
<name>A0ABS6ZKL3_9GAMM</name>
<comment type="caution">
    <text evidence="1">The sequence shown here is derived from an EMBL/GenBank/DDBJ whole genome shotgun (WGS) entry which is preliminary data.</text>
</comment>
<dbReference type="RefSeq" id="WP_219790984.1">
    <property type="nucleotide sequence ID" value="NZ_JAHYCA010000002.1"/>
</dbReference>
<dbReference type="InterPro" id="IPR014969">
    <property type="entry name" value="DNA_S_DndE"/>
</dbReference>
<dbReference type="InterPro" id="IPR038472">
    <property type="entry name" value="DndE_sf"/>
</dbReference>
<evidence type="ECO:0000313" key="1">
    <source>
        <dbReference type="EMBL" id="MBW6390607.1"/>
    </source>
</evidence>
<dbReference type="Pfam" id="PF08870">
    <property type="entry name" value="DndE"/>
    <property type="match status" value="1"/>
</dbReference>
<proteinExistence type="predicted"/>
<dbReference type="EMBL" id="JAHYCA010000002">
    <property type="protein sequence ID" value="MBW6390607.1"/>
    <property type="molecule type" value="Genomic_DNA"/>
</dbReference>
<protein>
    <submittedName>
        <fullName evidence="1">DndE family protein</fullName>
    </submittedName>
</protein>
<dbReference type="Proteomes" id="UP000769617">
    <property type="component" value="Unassembled WGS sequence"/>
</dbReference>
<accession>A0ABS6ZKL3</accession>
<sequence length="121" mass="14096">MFPSRIRLSKKTWDRLQHVQTKTRLTPNVIARISINLALRDTRLASINAAHPTQTHIINRDVLFGEHEKLYETLVHQFCTEQDLKPDNIEQVIQFLIDSGLHKLGHIQSLYEMKNLLDKTS</sequence>
<dbReference type="Gene3D" id="1.10.1220.160">
    <property type="entry name" value="DNA sulphur modification protein DndE"/>
    <property type="match status" value="1"/>
</dbReference>
<reference evidence="1 2" key="1">
    <citation type="submission" date="2021-07" db="EMBL/GenBank/DDBJ databases">
        <authorList>
            <person name="So Y."/>
        </authorList>
    </citation>
    <scope>NUCLEOTIDE SEQUENCE [LARGE SCALE GENOMIC DNA]</scope>
    <source>
        <strain evidence="1 2">Y3S6</strain>
    </source>
</reference>
<keyword evidence="2" id="KW-1185">Reference proteome</keyword>
<evidence type="ECO:0000313" key="2">
    <source>
        <dbReference type="Proteomes" id="UP000769617"/>
    </source>
</evidence>